<dbReference type="GeneID" id="54584276"/>
<dbReference type="RefSeq" id="XP_033686333.1">
    <property type="nucleotide sequence ID" value="XM_033830946.1"/>
</dbReference>
<dbReference type="NCBIfam" id="NF041278">
    <property type="entry name" value="CmcJ_NvfI_EfuI"/>
    <property type="match status" value="1"/>
</dbReference>
<reference evidence="3" key="1">
    <citation type="journal article" date="2020" name="Stud. Mycol.">
        <title>101 Dothideomycetes genomes: a test case for predicting lifestyles and emergence of pathogens.</title>
        <authorList>
            <person name="Haridas S."/>
            <person name="Albert R."/>
            <person name="Binder M."/>
            <person name="Bloem J."/>
            <person name="Labutti K."/>
            <person name="Salamov A."/>
            <person name="Andreopoulos B."/>
            <person name="Baker S."/>
            <person name="Barry K."/>
            <person name="Bills G."/>
            <person name="Bluhm B."/>
            <person name="Cannon C."/>
            <person name="Castanera R."/>
            <person name="Culley D."/>
            <person name="Daum C."/>
            <person name="Ezra D."/>
            <person name="Gonzalez J."/>
            <person name="Henrissat B."/>
            <person name="Kuo A."/>
            <person name="Liang C."/>
            <person name="Lipzen A."/>
            <person name="Lutzoni F."/>
            <person name="Magnuson J."/>
            <person name="Mondo S."/>
            <person name="Nolan M."/>
            <person name="Ohm R."/>
            <person name="Pangilinan J."/>
            <person name="Park H.-J."/>
            <person name="Ramirez L."/>
            <person name="Alfaro M."/>
            <person name="Sun H."/>
            <person name="Tritt A."/>
            <person name="Yoshinaga Y."/>
            <person name="Zwiers L.-H."/>
            <person name="Turgeon B."/>
            <person name="Goodwin S."/>
            <person name="Spatafora J."/>
            <person name="Crous P."/>
            <person name="Grigoriev I."/>
        </authorList>
    </citation>
    <scope>NUCLEOTIDE SEQUENCE</scope>
    <source>
        <strain evidence="3">CBS 122368</strain>
    </source>
</reference>
<comment type="similarity">
    <text evidence="2">Belongs to the asaB hydroxylase/desaturase family.</text>
</comment>
<keyword evidence="4" id="KW-1185">Reference proteome</keyword>
<dbReference type="AlphaFoldDB" id="A0A6A6IM70"/>
<protein>
    <recommendedName>
        <fullName evidence="5">Methyltransferase</fullName>
    </recommendedName>
</protein>
<dbReference type="EMBL" id="ML987193">
    <property type="protein sequence ID" value="KAF2251329.1"/>
    <property type="molecule type" value="Genomic_DNA"/>
</dbReference>
<dbReference type="GO" id="GO:0016491">
    <property type="term" value="F:oxidoreductase activity"/>
    <property type="evidence" value="ECO:0007669"/>
    <property type="project" value="UniProtKB-KW"/>
</dbReference>
<dbReference type="PANTHER" id="PTHR34598">
    <property type="entry name" value="BLL6449 PROTEIN"/>
    <property type="match status" value="1"/>
</dbReference>
<gene>
    <name evidence="3" type="ORF">BU26DRAFT_530210</name>
</gene>
<dbReference type="Proteomes" id="UP000800094">
    <property type="component" value="Unassembled WGS sequence"/>
</dbReference>
<evidence type="ECO:0000313" key="4">
    <source>
        <dbReference type="Proteomes" id="UP000800094"/>
    </source>
</evidence>
<evidence type="ECO:0000256" key="2">
    <source>
        <dbReference type="ARBA" id="ARBA00023604"/>
    </source>
</evidence>
<accession>A0A6A6IM70</accession>
<proteinExistence type="inferred from homology"/>
<name>A0A6A6IM70_9PLEO</name>
<evidence type="ECO:0000313" key="3">
    <source>
        <dbReference type="EMBL" id="KAF2251329.1"/>
    </source>
</evidence>
<evidence type="ECO:0008006" key="5">
    <source>
        <dbReference type="Google" id="ProtNLM"/>
    </source>
</evidence>
<dbReference type="PANTHER" id="PTHR34598:SF3">
    <property type="entry name" value="OXIDOREDUCTASE AN1597"/>
    <property type="match status" value="1"/>
</dbReference>
<dbReference type="InterPro" id="IPR044053">
    <property type="entry name" value="AsaB-like"/>
</dbReference>
<sequence>MTIPIAIDTGGVKTTLNYWDRHEAPPEVLDFTKPGTESKFEEYQKTIETLPITIHNVRGKEDQYTLEKNGFQYVKDDIPALEGCETEDDVREVLLPATEELVNALAEDPSKRADNRAPAHSVHTDFTRAGALNQFKTVIRDPSELASLQKSRILAINVWRPLKTIKKDPLAILNWASVNAEQDIVPNRMIMNEHFWAELGKVKYADGHEWVYMEGQTPSEPLVFKQFDSKAEGSMTVPHSAFVDQRWVDEAARESIEIKMFAFVEE</sequence>
<dbReference type="OrthoDB" id="412788at2759"/>
<organism evidence="3 4">
    <name type="scientific">Trematosphaeria pertusa</name>
    <dbReference type="NCBI Taxonomy" id="390896"/>
    <lineage>
        <taxon>Eukaryota</taxon>
        <taxon>Fungi</taxon>
        <taxon>Dikarya</taxon>
        <taxon>Ascomycota</taxon>
        <taxon>Pezizomycotina</taxon>
        <taxon>Dothideomycetes</taxon>
        <taxon>Pleosporomycetidae</taxon>
        <taxon>Pleosporales</taxon>
        <taxon>Massarineae</taxon>
        <taxon>Trematosphaeriaceae</taxon>
        <taxon>Trematosphaeria</taxon>
    </lineage>
</organism>
<keyword evidence="1" id="KW-0560">Oxidoreductase</keyword>
<evidence type="ECO:0000256" key="1">
    <source>
        <dbReference type="ARBA" id="ARBA00023002"/>
    </source>
</evidence>